<comment type="similarity">
    <text evidence="1">Belongs to the prefoldin subunit beta family.</text>
</comment>
<gene>
    <name evidence="4" type="ORF">CLAU1311_LOCUS2727</name>
</gene>
<keyword evidence="3" id="KW-0175">Coiled coil</keyword>
<dbReference type="FunFam" id="1.10.287.370:FF:000003">
    <property type="entry name" value="Prefoldin subunit 6"/>
    <property type="match status" value="1"/>
</dbReference>
<protein>
    <recommendedName>
        <fullName evidence="5">Prefoldin subunit 6</fullName>
    </recommendedName>
</protein>
<name>A0A7S3E1B3_9CHLO</name>
<organism evidence="4">
    <name type="scientific">Chloropicon laureae</name>
    <dbReference type="NCBI Taxonomy" id="464258"/>
    <lineage>
        <taxon>Eukaryota</taxon>
        <taxon>Viridiplantae</taxon>
        <taxon>Chlorophyta</taxon>
        <taxon>Chloropicophyceae</taxon>
        <taxon>Chloropicales</taxon>
        <taxon>Chloropicaceae</taxon>
        <taxon>Chloropicon</taxon>
    </lineage>
</organism>
<feature type="coiled-coil region" evidence="3">
    <location>
        <begin position="84"/>
        <end position="121"/>
    </location>
</feature>
<dbReference type="GO" id="GO:0051131">
    <property type="term" value="P:chaperone-mediated protein complex assembly"/>
    <property type="evidence" value="ECO:0007669"/>
    <property type="project" value="TreeGrafter"/>
</dbReference>
<evidence type="ECO:0000313" key="4">
    <source>
        <dbReference type="EMBL" id="CAE0015770.1"/>
    </source>
</evidence>
<sequence length="129" mass="14744">MATTAAKAIKAQIDKETESYRQLQQDVQKNHTARLRFTQQLSESKMVLQELDLLDDEAVVYKLVGPALIRQDLVEAKANVDKRMDFMKKESDRLDSSLKSLENKQLQAQQAVQSLNQKLQKFAPKQPEA</sequence>
<reference evidence="4" key="1">
    <citation type="submission" date="2021-01" db="EMBL/GenBank/DDBJ databases">
        <authorList>
            <person name="Corre E."/>
            <person name="Pelletier E."/>
            <person name="Niang G."/>
            <person name="Scheremetjew M."/>
            <person name="Finn R."/>
            <person name="Kale V."/>
            <person name="Holt S."/>
            <person name="Cochrane G."/>
            <person name="Meng A."/>
            <person name="Brown T."/>
            <person name="Cohen L."/>
        </authorList>
    </citation>
    <scope>NUCLEOTIDE SEQUENCE</scope>
    <source>
        <strain evidence="4">RCC856</strain>
    </source>
</reference>
<dbReference type="GO" id="GO:0006457">
    <property type="term" value="P:protein folding"/>
    <property type="evidence" value="ECO:0007669"/>
    <property type="project" value="InterPro"/>
</dbReference>
<dbReference type="GO" id="GO:0016272">
    <property type="term" value="C:prefoldin complex"/>
    <property type="evidence" value="ECO:0007669"/>
    <property type="project" value="InterPro"/>
</dbReference>
<dbReference type="PANTHER" id="PTHR21431:SF0">
    <property type="entry name" value="PREFOLDIN SUBUNIT 6"/>
    <property type="match status" value="1"/>
</dbReference>
<evidence type="ECO:0008006" key="5">
    <source>
        <dbReference type="Google" id="ProtNLM"/>
    </source>
</evidence>
<dbReference type="GO" id="GO:0051082">
    <property type="term" value="F:unfolded protein binding"/>
    <property type="evidence" value="ECO:0007669"/>
    <property type="project" value="InterPro"/>
</dbReference>
<dbReference type="GO" id="GO:0005737">
    <property type="term" value="C:cytoplasm"/>
    <property type="evidence" value="ECO:0007669"/>
    <property type="project" value="TreeGrafter"/>
</dbReference>
<dbReference type="PANTHER" id="PTHR21431">
    <property type="entry name" value="PREFOLDIN SUBUNIT 6"/>
    <property type="match status" value="1"/>
</dbReference>
<accession>A0A7S3E1B3</accession>
<evidence type="ECO:0000256" key="1">
    <source>
        <dbReference type="ARBA" id="ARBA00008045"/>
    </source>
</evidence>
<dbReference type="EMBL" id="HBHU01004219">
    <property type="protein sequence ID" value="CAE0015770.1"/>
    <property type="molecule type" value="Transcribed_RNA"/>
</dbReference>
<proteinExistence type="inferred from homology"/>
<dbReference type="SUPFAM" id="SSF46579">
    <property type="entry name" value="Prefoldin"/>
    <property type="match status" value="1"/>
</dbReference>
<dbReference type="InterPro" id="IPR009053">
    <property type="entry name" value="Prefoldin"/>
</dbReference>
<keyword evidence="2" id="KW-0143">Chaperone</keyword>
<dbReference type="InterPro" id="IPR002777">
    <property type="entry name" value="PFD_beta-like"/>
</dbReference>
<dbReference type="GO" id="GO:0051087">
    <property type="term" value="F:protein-folding chaperone binding"/>
    <property type="evidence" value="ECO:0007669"/>
    <property type="project" value="TreeGrafter"/>
</dbReference>
<evidence type="ECO:0000256" key="2">
    <source>
        <dbReference type="ARBA" id="ARBA00023186"/>
    </source>
</evidence>
<dbReference type="Pfam" id="PF01920">
    <property type="entry name" value="Prefoldin_2"/>
    <property type="match status" value="1"/>
</dbReference>
<evidence type="ECO:0000256" key="3">
    <source>
        <dbReference type="SAM" id="Coils"/>
    </source>
</evidence>
<dbReference type="CDD" id="cd23161">
    <property type="entry name" value="Prefoldin_6"/>
    <property type="match status" value="1"/>
</dbReference>
<dbReference type="Gene3D" id="1.10.287.370">
    <property type="match status" value="1"/>
</dbReference>
<dbReference type="GO" id="GO:0009409">
    <property type="term" value="P:response to cold"/>
    <property type="evidence" value="ECO:0007669"/>
    <property type="project" value="UniProtKB-ARBA"/>
</dbReference>
<dbReference type="AlphaFoldDB" id="A0A7S3E1B3"/>